<dbReference type="Proteomes" id="UP000594638">
    <property type="component" value="Unassembled WGS sequence"/>
</dbReference>
<comment type="caution">
    <text evidence="1">The sequence shown here is derived from an EMBL/GenBank/DDBJ whole genome shotgun (WGS) entry which is preliminary data.</text>
</comment>
<sequence length="64" mass="7230">VSIDPGDSEDSYCALGTECLDNDTIYIYTKYCAESGCHWDVRKDGLYKLINGHYVLDHVWVPDG</sequence>
<name>A0A8S0TJP6_OLEEU</name>
<gene>
    <name evidence="1" type="ORF">OLEA9_A105582</name>
</gene>
<evidence type="ECO:0000313" key="2">
    <source>
        <dbReference type="Proteomes" id="UP000594638"/>
    </source>
</evidence>
<reference evidence="1 2" key="1">
    <citation type="submission" date="2019-12" db="EMBL/GenBank/DDBJ databases">
        <authorList>
            <person name="Alioto T."/>
            <person name="Alioto T."/>
            <person name="Gomez Garrido J."/>
        </authorList>
    </citation>
    <scope>NUCLEOTIDE SEQUENCE [LARGE SCALE GENOMIC DNA]</scope>
</reference>
<proteinExistence type="predicted"/>
<accession>A0A8S0TJP6</accession>
<organism evidence="1 2">
    <name type="scientific">Olea europaea subsp. europaea</name>
    <dbReference type="NCBI Taxonomy" id="158383"/>
    <lineage>
        <taxon>Eukaryota</taxon>
        <taxon>Viridiplantae</taxon>
        <taxon>Streptophyta</taxon>
        <taxon>Embryophyta</taxon>
        <taxon>Tracheophyta</taxon>
        <taxon>Spermatophyta</taxon>
        <taxon>Magnoliopsida</taxon>
        <taxon>eudicotyledons</taxon>
        <taxon>Gunneridae</taxon>
        <taxon>Pentapetalae</taxon>
        <taxon>asterids</taxon>
        <taxon>lamiids</taxon>
        <taxon>Lamiales</taxon>
        <taxon>Oleaceae</taxon>
        <taxon>Oleeae</taxon>
        <taxon>Olea</taxon>
    </lineage>
</organism>
<evidence type="ECO:0000313" key="1">
    <source>
        <dbReference type="EMBL" id="CAA3005935.1"/>
    </source>
</evidence>
<feature type="non-terminal residue" evidence="1">
    <location>
        <position position="64"/>
    </location>
</feature>
<protein>
    <submittedName>
        <fullName evidence="1">Uncharacterized protein</fullName>
    </submittedName>
</protein>
<dbReference type="EMBL" id="CACTIH010007253">
    <property type="protein sequence ID" value="CAA3005935.1"/>
    <property type="molecule type" value="Genomic_DNA"/>
</dbReference>
<dbReference type="AlphaFoldDB" id="A0A8S0TJP6"/>
<feature type="non-terminal residue" evidence="1">
    <location>
        <position position="1"/>
    </location>
</feature>
<keyword evidence="2" id="KW-1185">Reference proteome</keyword>